<reference evidence="2 3" key="1">
    <citation type="submission" date="2024-09" db="EMBL/GenBank/DDBJ databases">
        <authorList>
            <person name="Sun Q."/>
            <person name="Mori K."/>
        </authorList>
    </citation>
    <scope>NUCLEOTIDE SEQUENCE [LARGE SCALE GENOMIC DNA]</scope>
    <source>
        <strain evidence="2 3">CGMCC 1.9126</strain>
    </source>
</reference>
<dbReference type="InterPro" id="IPR029058">
    <property type="entry name" value="AB_hydrolase_fold"/>
</dbReference>
<keyword evidence="2" id="KW-0378">Hydrolase</keyword>
<evidence type="ECO:0000313" key="2">
    <source>
        <dbReference type="EMBL" id="MFC0475650.1"/>
    </source>
</evidence>
<dbReference type="Proteomes" id="UP001589738">
    <property type="component" value="Unassembled WGS sequence"/>
</dbReference>
<keyword evidence="3" id="KW-1185">Reference proteome</keyword>
<dbReference type="RefSeq" id="WP_160549152.1">
    <property type="nucleotide sequence ID" value="NZ_JBHLUU010000031.1"/>
</dbReference>
<proteinExistence type="predicted"/>
<dbReference type="Gene3D" id="3.40.50.1820">
    <property type="entry name" value="alpha/beta hydrolase"/>
    <property type="match status" value="1"/>
</dbReference>
<sequence>MLIEVKNNSIANEVSNGAKSKVSTFTYTFTTKEDIASKFLSFTYNNMPYRLYVPENYDPSNSYPLVLFLHGGGERGNDNEKQILANDGAVIWAAPENQAKHQAFVLAPQARNVHDGGFGITRDTNNNINLSRVFEFSQDLGTAYDILQKVRSEYNIDSKRLYSTGLSQGGFGTFNLNIRYPDLFAAMVPIAGGGDPTQASQLVNKPIWAFHAVDDVVIPVSYSQNIIAAIKNAGGNPIYTEYPTEKGYNHASWVPAYEKKEMIEWVFRQVKK</sequence>
<dbReference type="PANTHER" id="PTHR43037:SF1">
    <property type="entry name" value="BLL1128 PROTEIN"/>
    <property type="match status" value="1"/>
</dbReference>
<accession>A0ABV6KQR8</accession>
<dbReference type="GO" id="GO:0016787">
    <property type="term" value="F:hydrolase activity"/>
    <property type="evidence" value="ECO:0007669"/>
    <property type="project" value="UniProtKB-KW"/>
</dbReference>
<dbReference type="EMBL" id="JBHLUU010000031">
    <property type="protein sequence ID" value="MFC0475650.1"/>
    <property type="molecule type" value="Genomic_DNA"/>
</dbReference>
<dbReference type="InterPro" id="IPR000801">
    <property type="entry name" value="Esterase-like"/>
</dbReference>
<name>A0ABV6KQR8_9BACI</name>
<dbReference type="PANTHER" id="PTHR43037">
    <property type="entry name" value="UNNAMED PRODUCT-RELATED"/>
    <property type="match status" value="1"/>
</dbReference>
<evidence type="ECO:0000313" key="3">
    <source>
        <dbReference type="Proteomes" id="UP001589738"/>
    </source>
</evidence>
<comment type="caution">
    <text evidence="2">The sequence shown here is derived from an EMBL/GenBank/DDBJ whole genome shotgun (WGS) entry which is preliminary data.</text>
</comment>
<gene>
    <name evidence="2" type="ORF">ACFFHF_10380</name>
</gene>
<organism evidence="2 3">
    <name type="scientific">Robertmurraya beringensis</name>
    <dbReference type="NCBI Taxonomy" id="641660"/>
    <lineage>
        <taxon>Bacteria</taxon>
        <taxon>Bacillati</taxon>
        <taxon>Bacillota</taxon>
        <taxon>Bacilli</taxon>
        <taxon>Bacillales</taxon>
        <taxon>Bacillaceae</taxon>
        <taxon>Robertmurraya</taxon>
    </lineage>
</organism>
<protein>
    <submittedName>
        <fullName evidence="2">Alpha/beta hydrolase-fold protein</fullName>
    </submittedName>
</protein>
<keyword evidence="1" id="KW-0732">Signal</keyword>
<dbReference type="Pfam" id="PF00756">
    <property type="entry name" value="Esterase"/>
    <property type="match status" value="1"/>
</dbReference>
<dbReference type="SUPFAM" id="SSF53474">
    <property type="entry name" value="alpha/beta-Hydrolases"/>
    <property type="match status" value="1"/>
</dbReference>
<dbReference type="InterPro" id="IPR050955">
    <property type="entry name" value="Plant_Biomass_Hydrol_Est"/>
</dbReference>
<evidence type="ECO:0000256" key="1">
    <source>
        <dbReference type="ARBA" id="ARBA00022729"/>
    </source>
</evidence>